<name>A0A4P9XPZ2_9FUNG</name>
<dbReference type="Proteomes" id="UP000271241">
    <property type="component" value="Unassembled WGS sequence"/>
</dbReference>
<accession>A0A4P9XPZ2</accession>
<dbReference type="PROSITE" id="PS50181">
    <property type="entry name" value="FBOX"/>
    <property type="match status" value="1"/>
</dbReference>
<evidence type="ECO:0000313" key="3">
    <source>
        <dbReference type="Proteomes" id="UP000271241"/>
    </source>
</evidence>
<dbReference type="InterPro" id="IPR036047">
    <property type="entry name" value="F-box-like_dom_sf"/>
</dbReference>
<organism evidence="2 3">
    <name type="scientific">Thamnocephalis sphaerospora</name>
    <dbReference type="NCBI Taxonomy" id="78915"/>
    <lineage>
        <taxon>Eukaryota</taxon>
        <taxon>Fungi</taxon>
        <taxon>Fungi incertae sedis</taxon>
        <taxon>Zoopagomycota</taxon>
        <taxon>Zoopagomycotina</taxon>
        <taxon>Zoopagomycetes</taxon>
        <taxon>Zoopagales</taxon>
        <taxon>Sigmoideomycetaceae</taxon>
        <taxon>Thamnocephalis</taxon>
    </lineage>
</organism>
<feature type="non-terminal residue" evidence="2">
    <location>
        <position position="308"/>
    </location>
</feature>
<evidence type="ECO:0000259" key="1">
    <source>
        <dbReference type="PROSITE" id="PS50181"/>
    </source>
</evidence>
<evidence type="ECO:0000313" key="2">
    <source>
        <dbReference type="EMBL" id="RKP08086.1"/>
    </source>
</evidence>
<reference evidence="3" key="1">
    <citation type="journal article" date="2018" name="Nat. Microbiol.">
        <title>Leveraging single-cell genomics to expand the fungal tree of life.</title>
        <authorList>
            <person name="Ahrendt S.R."/>
            <person name="Quandt C.A."/>
            <person name="Ciobanu D."/>
            <person name="Clum A."/>
            <person name="Salamov A."/>
            <person name="Andreopoulos B."/>
            <person name="Cheng J.F."/>
            <person name="Woyke T."/>
            <person name="Pelin A."/>
            <person name="Henrissat B."/>
            <person name="Reynolds N.K."/>
            <person name="Benny G.L."/>
            <person name="Smith M.E."/>
            <person name="James T.Y."/>
            <person name="Grigoriev I.V."/>
        </authorList>
    </citation>
    <scope>NUCLEOTIDE SEQUENCE [LARGE SCALE GENOMIC DNA]</scope>
    <source>
        <strain evidence="3">RSA 1356</strain>
    </source>
</reference>
<dbReference type="SUPFAM" id="SSF81383">
    <property type="entry name" value="F-box domain"/>
    <property type="match status" value="1"/>
</dbReference>
<dbReference type="EMBL" id="KZ992640">
    <property type="protein sequence ID" value="RKP08086.1"/>
    <property type="molecule type" value="Genomic_DNA"/>
</dbReference>
<feature type="domain" description="F-box" evidence="1">
    <location>
        <begin position="1"/>
        <end position="46"/>
    </location>
</feature>
<sequence length="308" mass="35937">MNRMPNEVLDRIVASVNDQATLVVLSWASRQWRIRVSSWQTLWQNYYLNQFPQDDNSEFRWLRQYEQVEKAIQARAERATNKPADPYQAWTLDWFNAYCHRCATEYRWRHGLYAMRQLDKVASTPPNGVHLQSIPCIRLPASQKDAVVASQWLLTTEQRPTWLLERLCWDGIDMEHAQIVGRDQADEHLFMYIMHLNMGRAAPLRNSLHVWRLAALHKPSRAIVTNRLIYSTTIHRNWLVVQYRLSEETGQIVTAVHDLVKGLSCLDTPGDYSYRCILRAAADGVHTVRVECDQEAFGSVAVLYKLWQ</sequence>
<keyword evidence="3" id="KW-1185">Reference proteome</keyword>
<gene>
    <name evidence="2" type="ORF">THASP1DRAFT_30115</name>
</gene>
<proteinExistence type="predicted"/>
<dbReference type="InterPro" id="IPR001810">
    <property type="entry name" value="F-box_dom"/>
</dbReference>
<dbReference type="AlphaFoldDB" id="A0A4P9XPZ2"/>
<protein>
    <recommendedName>
        <fullName evidence="1">F-box domain-containing protein</fullName>
    </recommendedName>
</protein>